<dbReference type="Pfam" id="PF07007">
    <property type="entry name" value="LprI"/>
    <property type="match status" value="1"/>
</dbReference>
<dbReference type="Gene3D" id="1.20.1270.180">
    <property type="match status" value="1"/>
</dbReference>
<proteinExistence type="predicted"/>
<feature type="chain" id="PRO_5046242404" evidence="1">
    <location>
        <begin position="19"/>
        <end position="143"/>
    </location>
</feature>
<name>A0ABW0MAE1_9BURK</name>
<dbReference type="EMBL" id="JBHSMT010000023">
    <property type="protein sequence ID" value="MFC5474774.1"/>
    <property type="molecule type" value="Genomic_DNA"/>
</dbReference>
<protein>
    <submittedName>
        <fullName evidence="3">Lysozyme inhibitor LprI family protein</fullName>
    </submittedName>
</protein>
<dbReference type="RefSeq" id="WP_378997884.1">
    <property type="nucleotide sequence ID" value="NZ_JBHSMT010000023.1"/>
</dbReference>
<gene>
    <name evidence="3" type="ORF">ACFPM8_12490</name>
</gene>
<accession>A0ABW0MAE1</accession>
<evidence type="ECO:0000259" key="2">
    <source>
        <dbReference type="Pfam" id="PF07007"/>
    </source>
</evidence>
<dbReference type="InterPro" id="IPR009739">
    <property type="entry name" value="LprI-like_N"/>
</dbReference>
<reference evidence="4" key="1">
    <citation type="journal article" date="2019" name="Int. J. Syst. Evol. Microbiol.">
        <title>The Global Catalogue of Microorganisms (GCM) 10K type strain sequencing project: providing services to taxonomists for standard genome sequencing and annotation.</title>
        <authorList>
            <consortium name="The Broad Institute Genomics Platform"/>
            <consortium name="The Broad Institute Genome Sequencing Center for Infectious Disease"/>
            <person name="Wu L."/>
            <person name="Ma J."/>
        </authorList>
    </citation>
    <scope>NUCLEOTIDE SEQUENCE [LARGE SCALE GENOMIC DNA]</scope>
    <source>
        <strain evidence="4">JCM 17066</strain>
    </source>
</reference>
<evidence type="ECO:0000313" key="3">
    <source>
        <dbReference type="EMBL" id="MFC5474774.1"/>
    </source>
</evidence>
<keyword evidence="1" id="KW-0732">Signal</keyword>
<comment type="caution">
    <text evidence="3">The sequence shown here is derived from an EMBL/GenBank/DDBJ whole genome shotgun (WGS) entry which is preliminary data.</text>
</comment>
<dbReference type="Proteomes" id="UP001596045">
    <property type="component" value="Unassembled WGS sequence"/>
</dbReference>
<evidence type="ECO:0000256" key="1">
    <source>
        <dbReference type="SAM" id="SignalP"/>
    </source>
</evidence>
<feature type="signal peptide" evidence="1">
    <location>
        <begin position="1"/>
        <end position="18"/>
    </location>
</feature>
<sequence>MKKILLLILLAAASVANASPRYAPPDGEVLTELSRRSNLPEADLRQSLAKCDANQTNTNLCAYRDQVAADLALKHVVAEKVSRLPKRAQVIDDKVAKWEKSRDASCAKSAEREWGNGSMKPAAQAMCVTAETKKMIRWAENLK</sequence>
<keyword evidence="4" id="KW-1185">Reference proteome</keyword>
<evidence type="ECO:0000313" key="4">
    <source>
        <dbReference type="Proteomes" id="UP001596045"/>
    </source>
</evidence>
<organism evidence="3 4">
    <name type="scientific">Paraherbaspirillum soli</name>
    <dbReference type="NCBI Taxonomy" id="631222"/>
    <lineage>
        <taxon>Bacteria</taxon>
        <taxon>Pseudomonadati</taxon>
        <taxon>Pseudomonadota</taxon>
        <taxon>Betaproteobacteria</taxon>
        <taxon>Burkholderiales</taxon>
        <taxon>Oxalobacteraceae</taxon>
        <taxon>Paraherbaspirillum</taxon>
    </lineage>
</organism>
<feature type="domain" description="Lysozyme inhibitor LprI-like N-terminal" evidence="2">
    <location>
        <begin position="51"/>
        <end position="137"/>
    </location>
</feature>